<keyword evidence="3" id="KW-1185">Reference proteome</keyword>
<dbReference type="Proteomes" id="UP000663873">
    <property type="component" value="Unassembled WGS sequence"/>
</dbReference>
<dbReference type="EMBL" id="CAJOBP010051259">
    <property type="protein sequence ID" value="CAF4813999.1"/>
    <property type="molecule type" value="Genomic_DNA"/>
</dbReference>
<gene>
    <name evidence="2" type="ORF">UJA718_LOCUS41853</name>
</gene>
<organism evidence="2 3">
    <name type="scientific">Rotaria socialis</name>
    <dbReference type="NCBI Taxonomy" id="392032"/>
    <lineage>
        <taxon>Eukaryota</taxon>
        <taxon>Metazoa</taxon>
        <taxon>Spiralia</taxon>
        <taxon>Gnathifera</taxon>
        <taxon>Rotifera</taxon>
        <taxon>Eurotatoria</taxon>
        <taxon>Bdelloidea</taxon>
        <taxon>Philodinida</taxon>
        <taxon>Philodinidae</taxon>
        <taxon>Rotaria</taxon>
    </lineage>
</organism>
<evidence type="ECO:0000313" key="3">
    <source>
        <dbReference type="Proteomes" id="UP000663873"/>
    </source>
</evidence>
<feature type="region of interest" description="Disordered" evidence="1">
    <location>
        <begin position="48"/>
        <end position="88"/>
    </location>
</feature>
<protein>
    <submittedName>
        <fullName evidence="2">Uncharacterized protein</fullName>
    </submittedName>
</protein>
<evidence type="ECO:0000256" key="1">
    <source>
        <dbReference type="SAM" id="MobiDB-lite"/>
    </source>
</evidence>
<reference evidence="2" key="1">
    <citation type="submission" date="2021-02" db="EMBL/GenBank/DDBJ databases">
        <authorList>
            <person name="Nowell W R."/>
        </authorList>
    </citation>
    <scope>NUCLEOTIDE SEQUENCE</scope>
</reference>
<comment type="caution">
    <text evidence="2">The sequence shown here is derived from an EMBL/GenBank/DDBJ whole genome shotgun (WGS) entry which is preliminary data.</text>
</comment>
<accession>A0A821PWI9</accession>
<proteinExistence type="predicted"/>
<sequence length="88" mass="9560">MPSENLKENNLTLPVPVKKQINDPILYEVVGDPKMPTSMTIPVKNQPLPAIKQKAPPPPQQQHSQVPMLFASVGQPGSPTLEDMAAKP</sequence>
<dbReference type="AlphaFoldDB" id="A0A821PWI9"/>
<feature type="non-terminal residue" evidence="2">
    <location>
        <position position="88"/>
    </location>
</feature>
<name>A0A821PWI9_9BILA</name>
<evidence type="ECO:0000313" key="2">
    <source>
        <dbReference type="EMBL" id="CAF4813999.1"/>
    </source>
</evidence>